<dbReference type="NCBIfam" id="TIGR04183">
    <property type="entry name" value="Por_Secre_tail"/>
    <property type="match status" value="1"/>
</dbReference>
<feature type="domain" description="Secretion system C-terminal sorting" evidence="3">
    <location>
        <begin position="202"/>
        <end position="268"/>
    </location>
</feature>
<feature type="signal peptide" evidence="2">
    <location>
        <begin position="1"/>
        <end position="22"/>
    </location>
</feature>
<name>A0ABS0F9V7_9FLAO</name>
<keyword evidence="5" id="KW-1185">Reference proteome</keyword>
<proteinExistence type="predicted"/>
<evidence type="ECO:0000313" key="4">
    <source>
        <dbReference type="EMBL" id="MBF8456485.1"/>
    </source>
</evidence>
<comment type="caution">
    <text evidence="4">The sequence shown here is derived from an EMBL/GenBank/DDBJ whole genome shotgun (WGS) entry which is preliminary data.</text>
</comment>
<dbReference type="Proteomes" id="UP000660070">
    <property type="component" value="Unassembled WGS sequence"/>
</dbReference>
<dbReference type="Pfam" id="PF18962">
    <property type="entry name" value="Por_Secre_tail"/>
    <property type="match status" value="1"/>
</dbReference>
<organism evidence="4 5">
    <name type="scientific">Kaistella gelatinilytica</name>
    <dbReference type="NCBI Taxonomy" id="2787636"/>
    <lineage>
        <taxon>Bacteria</taxon>
        <taxon>Pseudomonadati</taxon>
        <taxon>Bacteroidota</taxon>
        <taxon>Flavobacteriia</taxon>
        <taxon>Flavobacteriales</taxon>
        <taxon>Weeksellaceae</taxon>
        <taxon>Chryseobacterium group</taxon>
        <taxon>Kaistella</taxon>
    </lineage>
</organism>
<feature type="chain" id="PRO_5046542276" evidence="2">
    <location>
        <begin position="23"/>
        <end position="270"/>
    </location>
</feature>
<dbReference type="InterPro" id="IPR026444">
    <property type="entry name" value="Secre_tail"/>
</dbReference>
<gene>
    <name evidence="4" type="ORF">IV494_04755</name>
</gene>
<keyword evidence="1 2" id="KW-0732">Signal</keyword>
<reference evidence="4 5" key="1">
    <citation type="submission" date="2020-11" db="EMBL/GenBank/DDBJ databases">
        <title>Kaistella gelatinilytica sp. nov., a flavobacterium isolated from Antarctic Soil.</title>
        <authorList>
            <person name="Li J."/>
        </authorList>
    </citation>
    <scope>NUCLEOTIDE SEQUENCE [LARGE SCALE GENOMIC DNA]</scope>
    <source>
        <strain evidence="4 5">G5-32</strain>
    </source>
</reference>
<evidence type="ECO:0000313" key="5">
    <source>
        <dbReference type="Proteomes" id="UP000660070"/>
    </source>
</evidence>
<evidence type="ECO:0000256" key="2">
    <source>
        <dbReference type="SAM" id="SignalP"/>
    </source>
</evidence>
<accession>A0ABS0F9V7</accession>
<evidence type="ECO:0000256" key="1">
    <source>
        <dbReference type="ARBA" id="ARBA00022729"/>
    </source>
</evidence>
<dbReference type="RefSeq" id="WP_196079003.1">
    <property type="nucleotide sequence ID" value="NZ_JADPVI010000001.1"/>
</dbReference>
<evidence type="ECO:0000259" key="3">
    <source>
        <dbReference type="Pfam" id="PF18962"/>
    </source>
</evidence>
<dbReference type="EMBL" id="JADPVI010000001">
    <property type="protein sequence ID" value="MBF8456485.1"/>
    <property type="molecule type" value="Genomic_DNA"/>
</dbReference>
<protein>
    <submittedName>
        <fullName evidence="4">T9SS type A sorting domain-containing protein</fullName>
    </submittedName>
</protein>
<sequence>MKKNYFKGLALLLLSLSSIVFAQTAGTLTFTFTTPKHTTGNYVSDGRFVLAAWVETSAGVFVKTKMRYVGGNTDDHLPVWGTAAGCVDPTAVLGTTGCNITDATTGATLTSFLSKSFTWDGKNVSGTSNGTLVADGTYRVAVQETWGHSSNTATRYFTFTKGPSQDSQTPTSDNNFTGITLKWTPSSLATVDVNGAKSTNQIYPNPANNNFSIANNELVYEVILYDATGRFIKSLGKADKYNISDLKNGVYYVELKSEKTKLPLQKLIKN</sequence>